<sequence length="267" mass="27744">MRPAAIAVAAAGFGIAALLVTMGGQRLAAIEAPAIDVIDENDIPEVPPPEEGSTSSVEPETPDAEAASRPVAPEEIVPLPLEQGDLVREAPRPPLSELSLALPPKPKMPDDWDGTTLFQPVASAAGLIEAKGFSVAISGVTPVDAGESCTYEGKEWNCGTRARTAFRAFLRSRAVVCDVPPDAERGVIAARCRIGKQDIGEWLAANGWAKAEAGGPYAEAGRKAEADKKGIYGPVPTRIEMTLTPSSTSLPAVEPPPSEPAVEAPAQ</sequence>
<name>A0A9X1A9U0_9HYPH</name>
<feature type="region of interest" description="Disordered" evidence="1">
    <location>
        <begin position="39"/>
        <end position="75"/>
    </location>
</feature>
<gene>
    <name evidence="2" type="ORF">J1C56_09500</name>
</gene>
<reference evidence="2" key="2">
    <citation type="submission" date="2021-03" db="EMBL/GenBank/DDBJ databases">
        <authorList>
            <person name="Artuso I."/>
            <person name="Turrini P."/>
            <person name="Pirolo M."/>
            <person name="Lugli G.A."/>
            <person name="Ventura M."/>
            <person name="Visca P."/>
        </authorList>
    </citation>
    <scope>NUCLEOTIDE SEQUENCE</scope>
    <source>
        <strain evidence="2">LMG 26462</strain>
    </source>
</reference>
<accession>A0A9X1A9U0</accession>
<dbReference type="SUPFAM" id="SSF50199">
    <property type="entry name" value="Staphylococcal nuclease"/>
    <property type="match status" value="1"/>
</dbReference>
<evidence type="ECO:0000256" key="1">
    <source>
        <dbReference type="SAM" id="MobiDB-lite"/>
    </source>
</evidence>
<keyword evidence="3" id="KW-1185">Reference proteome</keyword>
<organism evidence="2 3">
    <name type="scientific">Aminobacter anthyllidis</name>
    <dbReference type="NCBI Taxonomy" id="1035067"/>
    <lineage>
        <taxon>Bacteria</taxon>
        <taxon>Pseudomonadati</taxon>
        <taxon>Pseudomonadota</taxon>
        <taxon>Alphaproteobacteria</taxon>
        <taxon>Hyphomicrobiales</taxon>
        <taxon>Phyllobacteriaceae</taxon>
        <taxon>Aminobacter</taxon>
    </lineage>
</organism>
<protein>
    <submittedName>
        <fullName evidence="2">Thermonuclease family protein</fullName>
    </submittedName>
</protein>
<dbReference type="Gene3D" id="2.40.50.90">
    <property type="match status" value="1"/>
</dbReference>
<dbReference type="RefSeq" id="WP_214388199.1">
    <property type="nucleotide sequence ID" value="NZ_JAFLWW010000002.1"/>
</dbReference>
<evidence type="ECO:0000313" key="3">
    <source>
        <dbReference type="Proteomes" id="UP001138921"/>
    </source>
</evidence>
<dbReference type="AlphaFoldDB" id="A0A9X1A9U0"/>
<dbReference type="EMBL" id="JAFLWW010000002">
    <property type="protein sequence ID" value="MBT1155825.1"/>
    <property type="molecule type" value="Genomic_DNA"/>
</dbReference>
<reference evidence="2" key="1">
    <citation type="journal article" date="2021" name="Microorganisms">
        <title>Phylogenomic Reconstruction and Metabolic Potential of the Genus Aminobacter.</title>
        <authorList>
            <person name="Artuso I."/>
            <person name="Turrini P."/>
            <person name="Pirolo M."/>
            <person name="Lugli G.A."/>
            <person name="Ventura M."/>
            <person name="Visca P."/>
        </authorList>
    </citation>
    <scope>NUCLEOTIDE SEQUENCE</scope>
    <source>
        <strain evidence="2">LMG 26462</strain>
    </source>
</reference>
<dbReference type="InterPro" id="IPR035437">
    <property type="entry name" value="SNase_OB-fold_sf"/>
</dbReference>
<comment type="caution">
    <text evidence="2">The sequence shown here is derived from an EMBL/GenBank/DDBJ whole genome shotgun (WGS) entry which is preliminary data.</text>
</comment>
<feature type="region of interest" description="Disordered" evidence="1">
    <location>
        <begin position="242"/>
        <end position="267"/>
    </location>
</feature>
<proteinExistence type="predicted"/>
<evidence type="ECO:0000313" key="2">
    <source>
        <dbReference type="EMBL" id="MBT1155825.1"/>
    </source>
</evidence>
<dbReference type="Proteomes" id="UP001138921">
    <property type="component" value="Unassembled WGS sequence"/>
</dbReference>